<evidence type="ECO:0000313" key="11">
    <source>
        <dbReference type="Proteomes" id="UP000290289"/>
    </source>
</evidence>
<feature type="domain" description="Myb-like" evidence="8">
    <location>
        <begin position="70"/>
        <end position="120"/>
    </location>
</feature>
<evidence type="ECO:0000256" key="3">
    <source>
        <dbReference type="ARBA" id="ARBA00023015"/>
    </source>
</evidence>
<comment type="subcellular location">
    <subcellularLocation>
        <location evidence="1">Nucleus</location>
    </subcellularLocation>
</comment>
<dbReference type="PANTHER" id="PTHR45614:SF293">
    <property type="entry name" value="TRANSCRIPTION FACTOR MYB73"/>
    <property type="match status" value="1"/>
</dbReference>
<reference evidence="10 11" key="1">
    <citation type="submission" date="2018-10" db="EMBL/GenBank/DDBJ databases">
        <title>A high-quality apple genome assembly.</title>
        <authorList>
            <person name="Hu J."/>
        </authorList>
    </citation>
    <scope>NUCLEOTIDE SEQUENCE [LARGE SCALE GENOMIC DNA]</scope>
    <source>
        <strain evidence="11">cv. HFTH1</strain>
        <tissue evidence="10">Young leaf</tissue>
    </source>
</reference>
<dbReference type="GO" id="GO:0005634">
    <property type="term" value="C:nucleus"/>
    <property type="evidence" value="ECO:0007669"/>
    <property type="project" value="UniProtKB-SubCell"/>
</dbReference>
<dbReference type="STRING" id="3750.A0A498JY66"/>
<evidence type="ECO:0000256" key="6">
    <source>
        <dbReference type="ARBA" id="ARBA00023242"/>
    </source>
</evidence>
<dbReference type="PANTHER" id="PTHR45614">
    <property type="entry name" value="MYB PROTEIN-RELATED"/>
    <property type="match status" value="1"/>
</dbReference>
<dbReference type="Gene3D" id="1.10.10.60">
    <property type="entry name" value="Homeodomain-like"/>
    <property type="match status" value="2"/>
</dbReference>
<keyword evidence="3" id="KW-0805">Transcription regulation</keyword>
<dbReference type="InterPro" id="IPR009057">
    <property type="entry name" value="Homeodomain-like_sf"/>
</dbReference>
<keyword evidence="11" id="KW-1185">Reference proteome</keyword>
<dbReference type="PROSITE" id="PS51294">
    <property type="entry name" value="HTH_MYB"/>
    <property type="match status" value="2"/>
</dbReference>
<sequence>MDQQESAAMESSAMVQRELDRVKGPWSPDEDEKLRQIVQRYGARNWSVISKSVPGRSGKSCRLRWCNQLSPEVEHRAFTPEEDEIIAGAHAKYGNKWATIARLLNGRTDNAIKNHWNSTLKRKFSALSPNEDGATIDEGILRPEKKTATAAVSFSGLCYSPGSPSGSDVSESDVPASSSSQVFRPVARTAAIVTRESPPSQTEWCEPSTLLTLSLPGAESALHELPTNESAPHRGQRTASLQPEKETNVNNSNTMSFGPEFMSVMQEMIRKEVRSYMEGAACSQGEGVRNAGVKRIGISRLD</sequence>
<gene>
    <name evidence="10" type="ORF">DVH24_021709</name>
</gene>
<evidence type="ECO:0000256" key="7">
    <source>
        <dbReference type="SAM" id="MobiDB-lite"/>
    </source>
</evidence>
<dbReference type="InterPro" id="IPR050560">
    <property type="entry name" value="MYB_TF"/>
</dbReference>
<organism evidence="10 11">
    <name type="scientific">Malus domestica</name>
    <name type="common">Apple</name>
    <name type="synonym">Pyrus malus</name>
    <dbReference type="NCBI Taxonomy" id="3750"/>
    <lineage>
        <taxon>Eukaryota</taxon>
        <taxon>Viridiplantae</taxon>
        <taxon>Streptophyta</taxon>
        <taxon>Embryophyta</taxon>
        <taxon>Tracheophyta</taxon>
        <taxon>Spermatophyta</taxon>
        <taxon>Magnoliopsida</taxon>
        <taxon>eudicotyledons</taxon>
        <taxon>Gunneridae</taxon>
        <taxon>Pentapetalae</taxon>
        <taxon>rosids</taxon>
        <taxon>fabids</taxon>
        <taxon>Rosales</taxon>
        <taxon>Rosaceae</taxon>
        <taxon>Amygdaloideae</taxon>
        <taxon>Maleae</taxon>
        <taxon>Malus</taxon>
    </lineage>
</organism>
<dbReference type="Proteomes" id="UP000290289">
    <property type="component" value="Chromosome 5"/>
</dbReference>
<evidence type="ECO:0000259" key="8">
    <source>
        <dbReference type="PROSITE" id="PS50090"/>
    </source>
</evidence>
<accession>A0A498JY66</accession>
<dbReference type="GO" id="GO:0000978">
    <property type="term" value="F:RNA polymerase II cis-regulatory region sequence-specific DNA binding"/>
    <property type="evidence" value="ECO:0007669"/>
    <property type="project" value="TreeGrafter"/>
</dbReference>
<evidence type="ECO:0000256" key="2">
    <source>
        <dbReference type="ARBA" id="ARBA00022737"/>
    </source>
</evidence>
<dbReference type="GO" id="GO:0000981">
    <property type="term" value="F:DNA-binding transcription factor activity, RNA polymerase II-specific"/>
    <property type="evidence" value="ECO:0007669"/>
    <property type="project" value="TreeGrafter"/>
</dbReference>
<evidence type="ECO:0000256" key="1">
    <source>
        <dbReference type="ARBA" id="ARBA00004123"/>
    </source>
</evidence>
<comment type="caution">
    <text evidence="10">The sequence shown here is derived from an EMBL/GenBank/DDBJ whole genome shotgun (WGS) entry which is preliminary data.</text>
</comment>
<feature type="domain" description="HTH myb-type" evidence="9">
    <location>
        <begin position="75"/>
        <end position="124"/>
    </location>
</feature>
<dbReference type="InterPro" id="IPR017930">
    <property type="entry name" value="Myb_dom"/>
</dbReference>
<protein>
    <recommendedName>
        <fullName evidence="12">MYB domain class transcription factor</fullName>
    </recommendedName>
</protein>
<evidence type="ECO:0000256" key="4">
    <source>
        <dbReference type="ARBA" id="ARBA00023125"/>
    </source>
</evidence>
<evidence type="ECO:0000313" key="10">
    <source>
        <dbReference type="EMBL" id="RXH99907.1"/>
    </source>
</evidence>
<dbReference type="SUPFAM" id="SSF46689">
    <property type="entry name" value="Homeodomain-like"/>
    <property type="match status" value="1"/>
</dbReference>
<name>A0A498JY66_MALDO</name>
<dbReference type="InterPro" id="IPR001005">
    <property type="entry name" value="SANT/Myb"/>
</dbReference>
<keyword evidence="4" id="KW-0238">DNA-binding</keyword>
<proteinExistence type="predicted"/>
<keyword evidence="6" id="KW-0539">Nucleus</keyword>
<keyword evidence="5" id="KW-0804">Transcription</keyword>
<evidence type="ECO:0008006" key="12">
    <source>
        <dbReference type="Google" id="ProtNLM"/>
    </source>
</evidence>
<evidence type="ECO:0000256" key="5">
    <source>
        <dbReference type="ARBA" id="ARBA00023163"/>
    </source>
</evidence>
<dbReference type="AlphaFoldDB" id="A0A498JY66"/>
<dbReference type="PROSITE" id="PS50090">
    <property type="entry name" value="MYB_LIKE"/>
    <property type="match status" value="2"/>
</dbReference>
<dbReference type="CDD" id="cd00167">
    <property type="entry name" value="SANT"/>
    <property type="match status" value="2"/>
</dbReference>
<feature type="domain" description="Myb-like" evidence="8">
    <location>
        <begin position="18"/>
        <end position="69"/>
    </location>
</feature>
<dbReference type="FunFam" id="1.10.10.60:FF:000060">
    <property type="entry name" value="MYB transcription factor"/>
    <property type="match status" value="1"/>
</dbReference>
<feature type="region of interest" description="Disordered" evidence="7">
    <location>
        <begin position="225"/>
        <end position="257"/>
    </location>
</feature>
<dbReference type="SMART" id="SM00717">
    <property type="entry name" value="SANT"/>
    <property type="match status" value="2"/>
</dbReference>
<keyword evidence="2" id="KW-0677">Repeat</keyword>
<evidence type="ECO:0000259" key="9">
    <source>
        <dbReference type="PROSITE" id="PS51294"/>
    </source>
</evidence>
<feature type="region of interest" description="Disordered" evidence="7">
    <location>
        <begin position="1"/>
        <end position="30"/>
    </location>
</feature>
<feature type="domain" description="HTH myb-type" evidence="9">
    <location>
        <begin position="20"/>
        <end position="73"/>
    </location>
</feature>
<dbReference type="Pfam" id="PF00249">
    <property type="entry name" value="Myb_DNA-binding"/>
    <property type="match status" value="2"/>
</dbReference>
<dbReference type="EMBL" id="RDQH01000331">
    <property type="protein sequence ID" value="RXH99907.1"/>
    <property type="molecule type" value="Genomic_DNA"/>
</dbReference>